<reference evidence="1 2" key="1">
    <citation type="submission" date="2021-11" db="EMBL/GenBank/DDBJ databases">
        <title>Black yeast isolated from Biological Soil Crust.</title>
        <authorList>
            <person name="Kurbessoian T."/>
        </authorList>
    </citation>
    <scope>NUCLEOTIDE SEQUENCE [LARGE SCALE GENOMIC DNA]</scope>
    <source>
        <strain evidence="1 2">CCFEE 5522</strain>
    </source>
</reference>
<sequence>MTNSTSTAKEVAPDLPRLPNELLLRIAKDLPTIDDIHTLRLVGNDRISRAGLDAVQQRMSTIFVEQTKESIQRFRDICADEARARHIKEVVYVASLQTLTADELRRDRYGVWDTYPRDLAVDHLKERVVVLYESRKAEQQTLLKQRALEAALVEMVPRLPALKKFTFAGSPQIYAFMRPPLTVEAYNVETAWGGITMRRNCEQNSTSQQERTFNMIWTKARYGGTSTESVFDNPVPVFRALAKLGGNRSPRSIEIDFCEIPRSVLDDAYAVFAASEAQLMESAMAHVTAITLTQHEKSIPDDQSLEHTDLIYAARWYGLISKAKRLKSMHFNGGAHHAYRAVISAVFASQQTWPGLESLWIHVPCYWYIDVENFRHRPTFGFHDGSLLAFLKRHRTTLRDLRLINATGIDPTLGVQTAVSLRATLDFMKTGLPALQTARITHVFDANHIESTTPESPVPRPDWEALDKKAADETDLDQLARDLGVDRMMSANGIFAFEGAAQYARFKYEFGTYVLNDPSVDPTREVHGMDGRSCVDFDTWRSG</sequence>
<dbReference type="EMBL" id="JAVFHQ010000044">
    <property type="protein sequence ID" value="KAK4542154.1"/>
    <property type="molecule type" value="Genomic_DNA"/>
</dbReference>
<gene>
    <name evidence="1" type="ORF">LTR36_007001</name>
</gene>
<evidence type="ECO:0000313" key="1">
    <source>
        <dbReference type="EMBL" id="KAK4542154.1"/>
    </source>
</evidence>
<proteinExistence type="predicted"/>
<evidence type="ECO:0000313" key="2">
    <source>
        <dbReference type="Proteomes" id="UP001324427"/>
    </source>
</evidence>
<protein>
    <recommendedName>
        <fullName evidence="3">F-box domain-containing protein</fullName>
    </recommendedName>
</protein>
<accession>A0AAV9JAZ1</accession>
<keyword evidence="2" id="KW-1185">Reference proteome</keyword>
<dbReference type="AlphaFoldDB" id="A0AAV9JAZ1"/>
<comment type="caution">
    <text evidence="1">The sequence shown here is derived from an EMBL/GenBank/DDBJ whole genome shotgun (WGS) entry which is preliminary data.</text>
</comment>
<name>A0AAV9JAZ1_9PEZI</name>
<evidence type="ECO:0008006" key="3">
    <source>
        <dbReference type="Google" id="ProtNLM"/>
    </source>
</evidence>
<dbReference type="Proteomes" id="UP001324427">
    <property type="component" value="Unassembled WGS sequence"/>
</dbReference>
<organism evidence="1 2">
    <name type="scientific">Oleoguttula mirabilis</name>
    <dbReference type="NCBI Taxonomy" id="1507867"/>
    <lineage>
        <taxon>Eukaryota</taxon>
        <taxon>Fungi</taxon>
        <taxon>Dikarya</taxon>
        <taxon>Ascomycota</taxon>
        <taxon>Pezizomycotina</taxon>
        <taxon>Dothideomycetes</taxon>
        <taxon>Dothideomycetidae</taxon>
        <taxon>Mycosphaerellales</taxon>
        <taxon>Teratosphaeriaceae</taxon>
        <taxon>Oleoguttula</taxon>
    </lineage>
</organism>